<dbReference type="Proteomes" id="UP001370758">
    <property type="component" value="Unassembled WGS sequence"/>
</dbReference>
<dbReference type="EMBL" id="JAVHJL010000003">
    <property type="protein sequence ID" value="KAK6507952.1"/>
    <property type="molecule type" value="Genomic_DNA"/>
</dbReference>
<reference evidence="2 3" key="1">
    <citation type="submission" date="2023-08" db="EMBL/GenBank/DDBJ databases">
        <authorList>
            <person name="Palmer J.M."/>
        </authorList>
    </citation>
    <scope>NUCLEOTIDE SEQUENCE [LARGE SCALE GENOMIC DNA]</scope>
    <source>
        <strain evidence="2 3">TWF481</strain>
    </source>
</reference>
<keyword evidence="3" id="KW-1185">Reference proteome</keyword>
<comment type="caution">
    <text evidence="2">The sequence shown here is derived from an EMBL/GenBank/DDBJ whole genome shotgun (WGS) entry which is preliminary data.</text>
</comment>
<evidence type="ECO:0000256" key="1">
    <source>
        <dbReference type="SAM" id="SignalP"/>
    </source>
</evidence>
<name>A0AAV9WI41_9PEZI</name>
<gene>
    <name evidence="2" type="ORF">TWF481_006372</name>
</gene>
<accession>A0AAV9WI41</accession>
<protein>
    <recommendedName>
        <fullName evidence="4">Secreted protein</fullName>
    </recommendedName>
</protein>
<feature type="signal peptide" evidence="1">
    <location>
        <begin position="1"/>
        <end position="22"/>
    </location>
</feature>
<feature type="chain" id="PRO_5043620223" description="Secreted protein" evidence="1">
    <location>
        <begin position="23"/>
        <end position="252"/>
    </location>
</feature>
<dbReference type="AlphaFoldDB" id="A0AAV9WI41"/>
<sequence length="252" mass="28686">MLSKGILPLFTLLLAAIAPTSAEAVEEPNKDLTTREVDPNAPPLCRLKAEWIMIAQGGGKDYKWPQDQVRMHVWVKDDKKAGWSGWPSDANAVFDNFQKDLDAGQWSGLTDNLSPEQFSSTCDASERGQCWTELAGRPKLRASPQHGFRDDGFDKRQGNRIKLRDYVHFYYGALNEVKAAWHTDDNGRPEDMFIGDIKKDPYCRLTRDDPGLGVSWQYYHDGSLHVYVDDRTDRSWVLAEGWNVECLFFCPP</sequence>
<evidence type="ECO:0000313" key="3">
    <source>
        <dbReference type="Proteomes" id="UP001370758"/>
    </source>
</evidence>
<evidence type="ECO:0008006" key="4">
    <source>
        <dbReference type="Google" id="ProtNLM"/>
    </source>
</evidence>
<evidence type="ECO:0000313" key="2">
    <source>
        <dbReference type="EMBL" id="KAK6507952.1"/>
    </source>
</evidence>
<keyword evidence="1" id="KW-0732">Signal</keyword>
<organism evidence="2 3">
    <name type="scientific">Arthrobotrys musiformis</name>
    <dbReference type="NCBI Taxonomy" id="47236"/>
    <lineage>
        <taxon>Eukaryota</taxon>
        <taxon>Fungi</taxon>
        <taxon>Dikarya</taxon>
        <taxon>Ascomycota</taxon>
        <taxon>Pezizomycotina</taxon>
        <taxon>Orbiliomycetes</taxon>
        <taxon>Orbiliales</taxon>
        <taxon>Orbiliaceae</taxon>
        <taxon>Arthrobotrys</taxon>
    </lineage>
</organism>
<proteinExistence type="predicted"/>